<name>A0A0B6Y4U4_9EUPU</name>
<sequence>MVAADEEKDDKSEHNANDNLILTLMEEGELTIEIERISGNTSQIPNIQIQV</sequence>
<gene>
    <name evidence="1" type="primary">ORF12527</name>
</gene>
<evidence type="ECO:0000313" key="1">
    <source>
        <dbReference type="EMBL" id="CEK51113.1"/>
    </source>
</evidence>
<accession>A0A0B6Y4U4</accession>
<reference evidence="1" key="1">
    <citation type="submission" date="2014-12" db="EMBL/GenBank/DDBJ databases">
        <title>Insight into the proteome of Arion vulgaris.</title>
        <authorList>
            <person name="Aradska J."/>
            <person name="Bulat T."/>
            <person name="Smidak R."/>
            <person name="Sarate P."/>
            <person name="Gangsoo J."/>
            <person name="Sialana F."/>
            <person name="Bilban M."/>
            <person name="Lubec G."/>
        </authorList>
    </citation>
    <scope>NUCLEOTIDE SEQUENCE</scope>
    <source>
        <tissue evidence="1">Skin</tissue>
    </source>
</reference>
<dbReference type="EMBL" id="HACG01004248">
    <property type="protein sequence ID" value="CEK51113.1"/>
    <property type="molecule type" value="Transcribed_RNA"/>
</dbReference>
<organism evidence="1">
    <name type="scientific">Arion vulgaris</name>
    <dbReference type="NCBI Taxonomy" id="1028688"/>
    <lineage>
        <taxon>Eukaryota</taxon>
        <taxon>Metazoa</taxon>
        <taxon>Spiralia</taxon>
        <taxon>Lophotrochozoa</taxon>
        <taxon>Mollusca</taxon>
        <taxon>Gastropoda</taxon>
        <taxon>Heterobranchia</taxon>
        <taxon>Euthyneura</taxon>
        <taxon>Panpulmonata</taxon>
        <taxon>Eupulmonata</taxon>
        <taxon>Stylommatophora</taxon>
        <taxon>Helicina</taxon>
        <taxon>Arionoidea</taxon>
        <taxon>Arionidae</taxon>
        <taxon>Arion</taxon>
    </lineage>
</organism>
<dbReference type="AlphaFoldDB" id="A0A0B6Y4U4"/>
<protein>
    <submittedName>
        <fullName evidence="1">Uncharacterized protein</fullName>
    </submittedName>
</protein>
<proteinExistence type="predicted"/>